<dbReference type="NCBIfam" id="TIGR02547">
    <property type="entry name" value="casA_cse1"/>
    <property type="match status" value="1"/>
</dbReference>
<dbReference type="EMBL" id="CP064955">
    <property type="protein sequence ID" value="QPK83102.1"/>
    <property type="molecule type" value="Genomic_DNA"/>
</dbReference>
<name>A0A7T0PFS3_9CORY</name>
<dbReference type="KEGG" id="cqn:G7Y29_09735"/>
<dbReference type="Proteomes" id="UP000594586">
    <property type="component" value="Chromosome"/>
</dbReference>
<dbReference type="InterPro" id="IPR013381">
    <property type="entry name" value="CRISPR-assoc_prot_Cse1"/>
</dbReference>
<evidence type="ECO:0000313" key="2">
    <source>
        <dbReference type="EMBL" id="QPK83102.1"/>
    </source>
</evidence>
<dbReference type="Pfam" id="PF09481">
    <property type="entry name" value="CRISPR_Cse1"/>
    <property type="match status" value="1"/>
</dbReference>
<evidence type="ECO:0000313" key="3">
    <source>
        <dbReference type="Proteomes" id="UP000594586"/>
    </source>
</evidence>
<feature type="region of interest" description="Disordered" evidence="1">
    <location>
        <begin position="541"/>
        <end position="561"/>
    </location>
</feature>
<dbReference type="Gene3D" id="1.10.132.100">
    <property type="match status" value="1"/>
</dbReference>
<gene>
    <name evidence="2" type="primary">casA</name>
    <name evidence="2" type="ORF">G7Y29_09735</name>
</gene>
<dbReference type="RefSeq" id="WP_165002381.1">
    <property type="nucleotide sequence ID" value="NZ_CP064955.1"/>
</dbReference>
<dbReference type="CDD" id="cd09729">
    <property type="entry name" value="Cse1_I-E"/>
    <property type="match status" value="1"/>
</dbReference>
<reference evidence="2 3" key="1">
    <citation type="submission" date="2020-11" db="EMBL/GenBank/DDBJ databases">
        <title>Corynebacterium sp. MC1420.</title>
        <authorList>
            <person name="Zhou J."/>
        </authorList>
    </citation>
    <scope>NUCLEOTIDE SEQUENCE [LARGE SCALE GENOMIC DNA]</scope>
    <source>
        <strain evidence="2 3">MC1420</strain>
    </source>
</reference>
<accession>A0A7T0PFS3</accession>
<organism evidence="2 3">
    <name type="scientific">Corynebacterium qintianiae</name>
    <dbReference type="NCBI Taxonomy" id="2709392"/>
    <lineage>
        <taxon>Bacteria</taxon>
        <taxon>Bacillati</taxon>
        <taxon>Actinomycetota</taxon>
        <taxon>Actinomycetes</taxon>
        <taxon>Mycobacteriales</taxon>
        <taxon>Corynebacteriaceae</taxon>
        <taxon>Corynebacterium</taxon>
    </lineage>
</organism>
<feature type="compositionally biased region" description="Basic and acidic residues" evidence="1">
    <location>
        <begin position="244"/>
        <end position="254"/>
    </location>
</feature>
<feature type="compositionally biased region" description="Polar residues" evidence="1">
    <location>
        <begin position="552"/>
        <end position="561"/>
    </location>
</feature>
<evidence type="ECO:0000256" key="1">
    <source>
        <dbReference type="SAM" id="MobiDB-lite"/>
    </source>
</evidence>
<proteinExistence type="predicted"/>
<feature type="region of interest" description="Disordered" evidence="1">
    <location>
        <begin position="234"/>
        <end position="256"/>
    </location>
</feature>
<dbReference type="AlphaFoldDB" id="A0A7T0PFS3"/>
<keyword evidence="3" id="KW-1185">Reference proteome</keyword>
<protein>
    <submittedName>
        <fullName evidence="2">Type I-E CRISPR-associated protein Cse1/CasA</fullName>
    </submittedName>
</protein>
<sequence length="561" mass="62331">MTDPRFNLLDEPWIVVHDHEGTAHTVGIRQLFDGSLRASSIVGDSPTQDYAILRVLLAIFWRAHHDALAPQLASRKVRDEFSWSRWFTEKRKHFRAKGSDEDVLDYLNRYEDRFYLFDDHAPFMQVATLDTTKKTRSPISRIVPEAEHDYFTMRTGSGRASLTFAEAARWLVHTQAFDYSGIKSGAIADPRVKGGKGYPIGTGWTGMTGGTVITRETLLETLLFNSTPETIFAGNDDDLPAWERQPDGPAERPHPIPMGPADLATWQSRRVRLFSEGGFVTAVLVCNGDQIPEAGKNILKDPMTPYRYSSNKSKKGQPVYYARPYDLNRTMWRSLDPLIATQSDPGFTEKNLAPIRPKTLENLGSLSREGTLEREVLDLRIVSMEYGPQASSVGTIISASVSLPLVFFEDDDLAQEARFVARSAAEATMRAATSMGWFAGQLHVAAGADYVFGADATDKFLARLEPQFNRWLATLDWDSLETSGELWQRTVLADARLQANELVAGAGPKAIAGRVVPPRNEGDNPTVVSAGGLRDALARKLKKDLPLAHPRPTQQQEENAT</sequence>